<dbReference type="RefSeq" id="WP_132511503.1">
    <property type="nucleotide sequence ID" value="NZ_SMKP01000067.1"/>
</dbReference>
<organism evidence="1 2">
    <name type="scientific">Nonomuraea diastatica</name>
    <dbReference type="NCBI Taxonomy" id="1848329"/>
    <lineage>
        <taxon>Bacteria</taxon>
        <taxon>Bacillati</taxon>
        <taxon>Actinomycetota</taxon>
        <taxon>Actinomycetes</taxon>
        <taxon>Streptosporangiales</taxon>
        <taxon>Streptosporangiaceae</taxon>
        <taxon>Nonomuraea</taxon>
    </lineage>
</organism>
<dbReference type="Proteomes" id="UP000294543">
    <property type="component" value="Unassembled WGS sequence"/>
</dbReference>
<proteinExistence type="predicted"/>
<dbReference type="AlphaFoldDB" id="A0A4R4WRP9"/>
<evidence type="ECO:0000313" key="2">
    <source>
        <dbReference type="Proteomes" id="UP000294543"/>
    </source>
</evidence>
<reference evidence="1 2" key="1">
    <citation type="submission" date="2019-03" db="EMBL/GenBank/DDBJ databases">
        <title>Draft genome sequences of novel Actinobacteria.</title>
        <authorList>
            <person name="Sahin N."/>
            <person name="Ay H."/>
            <person name="Saygin H."/>
        </authorList>
    </citation>
    <scope>NUCLEOTIDE SEQUENCE [LARGE SCALE GENOMIC DNA]</scope>
    <source>
        <strain evidence="1 2">KC712</strain>
    </source>
</reference>
<comment type="caution">
    <text evidence="1">The sequence shown here is derived from an EMBL/GenBank/DDBJ whole genome shotgun (WGS) entry which is preliminary data.</text>
</comment>
<gene>
    <name evidence="1" type="ORF">E1294_23375</name>
</gene>
<accession>A0A4R4WRP9</accession>
<dbReference type="EMBL" id="SMKP01000067">
    <property type="protein sequence ID" value="TDD18700.1"/>
    <property type="molecule type" value="Genomic_DNA"/>
</dbReference>
<name>A0A4R4WRP9_9ACTN</name>
<protein>
    <submittedName>
        <fullName evidence="1">Uncharacterized protein</fullName>
    </submittedName>
</protein>
<keyword evidence="2" id="KW-1185">Reference proteome</keyword>
<evidence type="ECO:0000313" key="1">
    <source>
        <dbReference type="EMBL" id="TDD18700.1"/>
    </source>
</evidence>
<sequence>MTWVLLTRARERDRPMHRTRSPAPAQRQLLRYRWNGLLRELDRSGGDLPAVREAVRTWLDENTDWDVPDLPRYPAFATAQTTGLATP</sequence>
<dbReference type="OrthoDB" id="115252at2"/>